<sequence>MRLREKERTLYRTLLVRKIRNAVHLYVKNSILDQFPTPWADLREITSLRLSKGTLVSGGSGDCGDGDDDIFGSGGGSGGNGSEGGREVESSPPMFMETMIMQVMIMQPVIVKMKSRIARRRLISIYV</sequence>
<dbReference type="Proteomes" id="UP001229421">
    <property type="component" value="Unassembled WGS sequence"/>
</dbReference>
<proteinExistence type="predicted"/>
<feature type="compositionally biased region" description="Gly residues" evidence="1">
    <location>
        <begin position="72"/>
        <end position="83"/>
    </location>
</feature>
<gene>
    <name evidence="2" type="ORF">QVD17_30261</name>
</gene>
<feature type="region of interest" description="Disordered" evidence="1">
    <location>
        <begin position="58"/>
        <end position="91"/>
    </location>
</feature>
<keyword evidence="3" id="KW-1185">Reference proteome</keyword>
<organism evidence="2 3">
    <name type="scientific">Tagetes erecta</name>
    <name type="common">African marigold</name>
    <dbReference type="NCBI Taxonomy" id="13708"/>
    <lineage>
        <taxon>Eukaryota</taxon>
        <taxon>Viridiplantae</taxon>
        <taxon>Streptophyta</taxon>
        <taxon>Embryophyta</taxon>
        <taxon>Tracheophyta</taxon>
        <taxon>Spermatophyta</taxon>
        <taxon>Magnoliopsida</taxon>
        <taxon>eudicotyledons</taxon>
        <taxon>Gunneridae</taxon>
        <taxon>Pentapetalae</taxon>
        <taxon>asterids</taxon>
        <taxon>campanulids</taxon>
        <taxon>Asterales</taxon>
        <taxon>Asteraceae</taxon>
        <taxon>Asteroideae</taxon>
        <taxon>Heliantheae alliance</taxon>
        <taxon>Tageteae</taxon>
        <taxon>Tagetes</taxon>
    </lineage>
</organism>
<evidence type="ECO:0000313" key="2">
    <source>
        <dbReference type="EMBL" id="KAK1414515.1"/>
    </source>
</evidence>
<dbReference type="EMBL" id="JAUHHV010000008">
    <property type="protein sequence ID" value="KAK1414515.1"/>
    <property type="molecule type" value="Genomic_DNA"/>
</dbReference>
<evidence type="ECO:0000313" key="3">
    <source>
        <dbReference type="Proteomes" id="UP001229421"/>
    </source>
</evidence>
<accession>A0AAD8K176</accession>
<evidence type="ECO:0000256" key="1">
    <source>
        <dbReference type="SAM" id="MobiDB-lite"/>
    </source>
</evidence>
<name>A0AAD8K176_TARER</name>
<protein>
    <submittedName>
        <fullName evidence="2">Uncharacterized protein</fullName>
    </submittedName>
</protein>
<comment type="caution">
    <text evidence="2">The sequence shown here is derived from an EMBL/GenBank/DDBJ whole genome shotgun (WGS) entry which is preliminary data.</text>
</comment>
<reference evidence="2" key="1">
    <citation type="journal article" date="2023" name="bioRxiv">
        <title>Improved chromosome-level genome assembly for marigold (Tagetes erecta).</title>
        <authorList>
            <person name="Jiang F."/>
            <person name="Yuan L."/>
            <person name="Wang S."/>
            <person name="Wang H."/>
            <person name="Xu D."/>
            <person name="Wang A."/>
            <person name="Fan W."/>
        </authorList>
    </citation>
    <scope>NUCLEOTIDE SEQUENCE</scope>
    <source>
        <strain evidence="2">WSJ</strain>
        <tissue evidence="2">Leaf</tissue>
    </source>
</reference>
<dbReference type="AlphaFoldDB" id="A0AAD8K176"/>